<keyword evidence="2" id="KW-1133">Transmembrane helix</keyword>
<dbReference type="OrthoDB" id="1699234at2"/>
<organism evidence="3 4">
    <name type="scientific">Anaerosphaera multitolerans</name>
    <dbReference type="NCBI Taxonomy" id="2487351"/>
    <lineage>
        <taxon>Bacteria</taxon>
        <taxon>Bacillati</taxon>
        <taxon>Bacillota</taxon>
        <taxon>Tissierellia</taxon>
        <taxon>Tissierellales</taxon>
        <taxon>Peptoniphilaceae</taxon>
        <taxon>Anaerosphaera</taxon>
    </lineage>
</organism>
<dbReference type="RefSeq" id="WP_127723695.1">
    <property type="nucleotide sequence ID" value="NZ_RLIH01000003.1"/>
</dbReference>
<dbReference type="AlphaFoldDB" id="A0A437S8V2"/>
<evidence type="ECO:0000256" key="2">
    <source>
        <dbReference type="SAM" id="Phobius"/>
    </source>
</evidence>
<dbReference type="Proteomes" id="UP000288812">
    <property type="component" value="Unassembled WGS sequence"/>
</dbReference>
<accession>A0A437S8V2</accession>
<keyword evidence="1" id="KW-0175">Coiled coil</keyword>
<keyword evidence="4" id="KW-1185">Reference proteome</keyword>
<feature type="coiled-coil region" evidence="1">
    <location>
        <begin position="45"/>
        <end position="79"/>
    </location>
</feature>
<name>A0A437S8V2_9FIRM</name>
<sequence length="387" mass="45502">MKNLSNKTLTLLSIVFILLAGVLIYYSYLNFEKISSNQVFYKEQNKTLKREIDEKETSIEKLREDEKSLDLKLKELKEISNVYDSFEDSRDYETIKKLYSNHFLQTINLNFDNARNLSLVDKTNRYRKLIATYFGDIEVENLNEANGNVLISNLSFNNFIINSLNEKIVENNNRIFKKMGLIDYYIENKNYLIKTKIFEKIEKDIKENQLAFSGKETKDFTDGVLYLKSKALRGYDLLLFPNSHNSEFLSNLSNNISVEKKNVEYANVALTDNLIKNSKEILKNMVFGIDVYSQNIDFMGSYNILDKTYELDSGIQVLRYLVDNRNRLYMVEERRNGKPTKLVYFDSSGNPFFEIDIQTYKSYYFEFDGSKEGKSRYNEAVKLYNDF</sequence>
<reference evidence="3 4" key="1">
    <citation type="submission" date="2018-11" db="EMBL/GenBank/DDBJ databases">
        <title>Genome sequencing and assembly of Anaerosphaera sp. nov., GS7-6-2.</title>
        <authorList>
            <person name="Rettenmaier R."/>
            <person name="Liebl W."/>
            <person name="Zverlov V."/>
        </authorList>
    </citation>
    <scope>NUCLEOTIDE SEQUENCE [LARGE SCALE GENOMIC DNA]</scope>
    <source>
        <strain evidence="3 4">GS7-6-2</strain>
    </source>
</reference>
<evidence type="ECO:0000256" key="1">
    <source>
        <dbReference type="SAM" id="Coils"/>
    </source>
</evidence>
<evidence type="ECO:0000313" key="3">
    <source>
        <dbReference type="EMBL" id="RVU55257.1"/>
    </source>
</evidence>
<protein>
    <submittedName>
        <fullName evidence="3">Uncharacterized protein</fullName>
    </submittedName>
</protein>
<keyword evidence="2" id="KW-0472">Membrane</keyword>
<proteinExistence type="predicted"/>
<gene>
    <name evidence="3" type="ORF">EF514_03020</name>
</gene>
<keyword evidence="2" id="KW-0812">Transmembrane</keyword>
<feature type="transmembrane region" description="Helical" evidence="2">
    <location>
        <begin position="9"/>
        <end position="28"/>
    </location>
</feature>
<dbReference type="EMBL" id="RLIH01000003">
    <property type="protein sequence ID" value="RVU55257.1"/>
    <property type="molecule type" value="Genomic_DNA"/>
</dbReference>
<comment type="caution">
    <text evidence="3">The sequence shown here is derived from an EMBL/GenBank/DDBJ whole genome shotgun (WGS) entry which is preliminary data.</text>
</comment>
<evidence type="ECO:0000313" key="4">
    <source>
        <dbReference type="Proteomes" id="UP000288812"/>
    </source>
</evidence>